<keyword evidence="3" id="KW-1185">Reference proteome</keyword>
<gene>
    <name evidence="2" type="ORF">PS9374_04479</name>
</gene>
<evidence type="ECO:0000256" key="1">
    <source>
        <dbReference type="SAM" id="MobiDB-lite"/>
    </source>
</evidence>
<reference evidence="3" key="2">
    <citation type="submission" date="2016-04" db="EMBL/GenBank/DDBJ databases">
        <title>Planomonospora sphaerica JCM9374 whole genome shotgun sequence.</title>
        <authorList>
            <person name="Suzuki T."/>
            <person name="Dohra H."/>
            <person name="Kodani S."/>
        </authorList>
    </citation>
    <scope>NUCLEOTIDE SEQUENCE [LARGE SCALE GENOMIC DNA]</scope>
    <source>
        <strain evidence="3">JCM 9374</strain>
    </source>
</reference>
<evidence type="ECO:0000313" key="2">
    <source>
        <dbReference type="EMBL" id="GAT68814.1"/>
    </source>
</evidence>
<sequence length="36" mass="3861">MKAMPSPPRANAGALHSPQRERSNTGAEHRASFRSG</sequence>
<dbReference type="EMBL" id="BDCX01000011">
    <property type="protein sequence ID" value="GAT68814.1"/>
    <property type="molecule type" value="Genomic_DNA"/>
</dbReference>
<feature type="region of interest" description="Disordered" evidence="1">
    <location>
        <begin position="1"/>
        <end position="36"/>
    </location>
</feature>
<organism evidence="2 3">
    <name type="scientific">Planomonospora sphaerica</name>
    <dbReference type="NCBI Taxonomy" id="161355"/>
    <lineage>
        <taxon>Bacteria</taxon>
        <taxon>Bacillati</taxon>
        <taxon>Actinomycetota</taxon>
        <taxon>Actinomycetes</taxon>
        <taxon>Streptosporangiales</taxon>
        <taxon>Streptosporangiaceae</taxon>
        <taxon>Planomonospora</taxon>
    </lineage>
</organism>
<protein>
    <submittedName>
        <fullName evidence="2">Uncharacterized protein</fullName>
    </submittedName>
</protein>
<reference evidence="2 3" key="1">
    <citation type="journal article" date="2016" name="Genome Announc.">
        <title>Draft Genome Sequence of Planomonospora sphaerica JCM9374, a Rare Actinomycete.</title>
        <authorList>
            <person name="Dohra H."/>
            <person name="Suzuki T."/>
            <person name="Inoue Y."/>
            <person name="Kodani S."/>
        </authorList>
    </citation>
    <scope>NUCLEOTIDE SEQUENCE [LARGE SCALE GENOMIC DNA]</scope>
    <source>
        <strain evidence="2 3">JCM 9374</strain>
    </source>
</reference>
<dbReference type="STRING" id="161355.PS9374_04479"/>
<dbReference type="Proteomes" id="UP000077701">
    <property type="component" value="Unassembled WGS sequence"/>
</dbReference>
<dbReference type="AlphaFoldDB" id="A0A161LIZ9"/>
<feature type="compositionally biased region" description="Basic and acidic residues" evidence="1">
    <location>
        <begin position="18"/>
        <end position="36"/>
    </location>
</feature>
<accession>A0A161LIZ9</accession>
<name>A0A161LIZ9_9ACTN</name>
<comment type="caution">
    <text evidence="2">The sequence shown here is derived from an EMBL/GenBank/DDBJ whole genome shotgun (WGS) entry which is preliminary data.</text>
</comment>
<evidence type="ECO:0000313" key="3">
    <source>
        <dbReference type="Proteomes" id="UP000077701"/>
    </source>
</evidence>
<proteinExistence type="predicted"/>